<dbReference type="Proteomes" id="UP001189429">
    <property type="component" value="Unassembled WGS sequence"/>
</dbReference>
<keyword evidence="1" id="KW-0812">Transmembrane</keyword>
<feature type="transmembrane region" description="Helical" evidence="1">
    <location>
        <begin position="98"/>
        <end position="120"/>
    </location>
</feature>
<name>A0ABN9VDW7_9DINO</name>
<evidence type="ECO:0000256" key="1">
    <source>
        <dbReference type="SAM" id="Phobius"/>
    </source>
</evidence>
<feature type="signal peptide" evidence="2">
    <location>
        <begin position="1"/>
        <end position="19"/>
    </location>
</feature>
<evidence type="ECO:0000313" key="4">
    <source>
        <dbReference type="Proteomes" id="UP001189429"/>
    </source>
</evidence>
<evidence type="ECO:0008006" key="5">
    <source>
        <dbReference type="Google" id="ProtNLM"/>
    </source>
</evidence>
<dbReference type="EMBL" id="CAUYUJ010016878">
    <property type="protein sequence ID" value="CAK0869729.1"/>
    <property type="molecule type" value="Genomic_DNA"/>
</dbReference>
<evidence type="ECO:0000313" key="3">
    <source>
        <dbReference type="EMBL" id="CAK0869729.1"/>
    </source>
</evidence>
<keyword evidence="1" id="KW-1133">Transmembrane helix</keyword>
<feature type="transmembrane region" description="Helical" evidence="1">
    <location>
        <begin position="67"/>
        <end position="91"/>
    </location>
</feature>
<gene>
    <name evidence="3" type="ORF">PCOR1329_LOCUS55988</name>
</gene>
<organism evidence="3 4">
    <name type="scientific">Prorocentrum cordatum</name>
    <dbReference type="NCBI Taxonomy" id="2364126"/>
    <lineage>
        <taxon>Eukaryota</taxon>
        <taxon>Sar</taxon>
        <taxon>Alveolata</taxon>
        <taxon>Dinophyceae</taxon>
        <taxon>Prorocentrales</taxon>
        <taxon>Prorocentraceae</taxon>
        <taxon>Prorocentrum</taxon>
    </lineage>
</organism>
<keyword evidence="4" id="KW-1185">Reference proteome</keyword>
<feature type="chain" id="PRO_5045948266" description="H(+)-exporting diphosphatase" evidence="2">
    <location>
        <begin position="20"/>
        <end position="149"/>
    </location>
</feature>
<reference evidence="3" key="1">
    <citation type="submission" date="2023-10" db="EMBL/GenBank/DDBJ databases">
        <authorList>
            <person name="Chen Y."/>
            <person name="Shah S."/>
            <person name="Dougan E. K."/>
            <person name="Thang M."/>
            <person name="Chan C."/>
        </authorList>
    </citation>
    <scope>NUCLEOTIDE SEQUENCE [LARGE SCALE GENOMIC DNA]</scope>
</reference>
<comment type="caution">
    <text evidence="3">The sequence shown here is derived from an EMBL/GenBank/DDBJ whole genome shotgun (WGS) entry which is preliminary data.</text>
</comment>
<accession>A0ABN9VDW7</accession>
<sequence>MARTLAVLAALLALHGAYALQLDVQGGELKTQAAGNAASSAAGSEARVGGMLMADSSGETFSSGGPIGGWVTLPIVLAFGVLAFAVGGFVGPMVPAKMLPYLVCVIYICFSVAIDISIAVQKRGGSESISCIAQKWGLQCLREHTYHGP</sequence>
<keyword evidence="2" id="KW-0732">Signal</keyword>
<protein>
    <recommendedName>
        <fullName evidence="5">H(+)-exporting diphosphatase</fullName>
    </recommendedName>
</protein>
<keyword evidence="1" id="KW-0472">Membrane</keyword>
<evidence type="ECO:0000256" key="2">
    <source>
        <dbReference type="SAM" id="SignalP"/>
    </source>
</evidence>
<proteinExistence type="predicted"/>